<comment type="caution">
    <text evidence="1">The sequence shown here is derived from an EMBL/GenBank/DDBJ whole genome shotgun (WGS) entry which is preliminary data.</text>
</comment>
<evidence type="ECO:0000313" key="4">
    <source>
        <dbReference type="Proteomes" id="UP000663870"/>
    </source>
</evidence>
<proteinExistence type="predicted"/>
<dbReference type="Proteomes" id="UP000663854">
    <property type="component" value="Unassembled WGS sequence"/>
</dbReference>
<name>A0A815D887_9BILA</name>
<organism evidence="1 3">
    <name type="scientific">Rotaria sordida</name>
    <dbReference type="NCBI Taxonomy" id="392033"/>
    <lineage>
        <taxon>Eukaryota</taxon>
        <taxon>Metazoa</taxon>
        <taxon>Spiralia</taxon>
        <taxon>Gnathifera</taxon>
        <taxon>Rotifera</taxon>
        <taxon>Eurotatoria</taxon>
        <taxon>Bdelloidea</taxon>
        <taxon>Philodinida</taxon>
        <taxon>Philodinidae</taxon>
        <taxon>Rotaria</taxon>
    </lineage>
</organism>
<evidence type="ECO:0000313" key="1">
    <source>
        <dbReference type="EMBL" id="CAF1297313.1"/>
    </source>
</evidence>
<evidence type="ECO:0000313" key="2">
    <source>
        <dbReference type="EMBL" id="CAF1571565.1"/>
    </source>
</evidence>
<evidence type="ECO:0000313" key="3">
    <source>
        <dbReference type="Proteomes" id="UP000663854"/>
    </source>
</evidence>
<dbReference type="EMBL" id="CAJNOH010002512">
    <property type="protein sequence ID" value="CAF1297313.1"/>
    <property type="molecule type" value="Genomic_DNA"/>
</dbReference>
<dbReference type="EMBL" id="CAJNOL010003704">
    <property type="protein sequence ID" value="CAF1571565.1"/>
    <property type="molecule type" value="Genomic_DNA"/>
</dbReference>
<protein>
    <submittedName>
        <fullName evidence="1">Uncharacterized protein</fullName>
    </submittedName>
</protein>
<keyword evidence="4" id="KW-1185">Reference proteome</keyword>
<accession>A0A815D887</accession>
<dbReference type="AlphaFoldDB" id="A0A815D887"/>
<reference evidence="1" key="1">
    <citation type="submission" date="2021-02" db="EMBL/GenBank/DDBJ databases">
        <authorList>
            <person name="Nowell W R."/>
        </authorList>
    </citation>
    <scope>NUCLEOTIDE SEQUENCE</scope>
</reference>
<sequence length="163" mass="19497">MNHVLIYQDQQQCLQYIESLLKDERIILIVNENLGRECLLQISQFHQIISIYIYCPNKHDHEQWTQQYSKIKGVFDRLNNLIHQIQSDQSQRQHYKFDEPLSIGIFNLNAREEGQSSTKLNDEFIHYQLLIDCILQMESSSNEKQELIALFKQQYKNNPIELK</sequence>
<gene>
    <name evidence="2" type="ORF">JXQ802_LOCUS45258</name>
    <name evidence="1" type="ORF">PYM288_LOCUS29725</name>
</gene>
<dbReference type="Proteomes" id="UP000663870">
    <property type="component" value="Unassembled WGS sequence"/>
</dbReference>